<organism evidence="1 2">
    <name type="scientific">Cudoniella acicularis</name>
    <dbReference type="NCBI Taxonomy" id="354080"/>
    <lineage>
        <taxon>Eukaryota</taxon>
        <taxon>Fungi</taxon>
        <taxon>Dikarya</taxon>
        <taxon>Ascomycota</taxon>
        <taxon>Pezizomycotina</taxon>
        <taxon>Leotiomycetes</taxon>
        <taxon>Helotiales</taxon>
        <taxon>Tricladiaceae</taxon>
        <taxon>Cudoniella</taxon>
    </lineage>
</organism>
<dbReference type="AlphaFoldDB" id="A0A8H4RVH4"/>
<comment type="caution">
    <text evidence="1">The sequence shown here is derived from an EMBL/GenBank/DDBJ whole genome shotgun (WGS) entry which is preliminary data.</text>
</comment>
<evidence type="ECO:0008006" key="3">
    <source>
        <dbReference type="Google" id="ProtNLM"/>
    </source>
</evidence>
<sequence>MAQTSRPPRTAVLEITLLRIKNKLTPKETLPILQNVRQHLREGVHATHSRFYTCIEDISLIYIFGTWPSTQIHHDFLSSSKREEVLGNQEDIFDFEWGIHVPMPLNFGEFGGMNEEVLPLTAPVIAFARFFIKPEEEHVDAYEATLNKYRYLIEEETAPSKVFDAWRMDCKDGEKESVMLSGWRSKEHHDEWRVKTRSENEEYRGIRDHYARIEVRHLVDLERGVGGLRET</sequence>
<reference evidence="1 2" key="1">
    <citation type="submission" date="2020-03" db="EMBL/GenBank/DDBJ databases">
        <title>Draft Genome Sequence of Cudoniella acicularis.</title>
        <authorList>
            <person name="Buettner E."/>
            <person name="Kellner H."/>
        </authorList>
    </citation>
    <scope>NUCLEOTIDE SEQUENCE [LARGE SCALE GENOMIC DNA]</scope>
    <source>
        <strain evidence="1 2">DSM 108380</strain>
    </source>
</reference>
<gene>
    <name evidence="1" type="ORF">G7Y89_g1347</name>
</gene>
<proteinExistence type="predicted"/>
<accession>A0A8H4RVH4</accession>
<dbReference type="OrthoDB" id="3542212at2759"/>
<evidence type="ECO:0000313" key="1">
    <source>
        <dbReference type="EMBL" id="KAF4636754.1"/>
    </source>
</evidence>
<evidence type="ECO:0000313" key="2">
    <source>
        <dbReference type="Proteomes" id="UP000566819"/>
    </source>
</evidence>
<dbReference type="Proteomes" id="UP000566819">
    <property type="component" value="Unassembled WGS sequence"/>
</dbReference>
<dbReference type="PANTHER" id="PTHR42052:SF1">
    <property type="entry name" value="ABM DOMAIN-CONTAINING PROTEIN"/>
    <property type="match status" value="1"/>
</dbReference>
<keyword evidence="2" id="KW-1185">Reference proteome</keyword>
<protein>
    <recommendedName>
        <fullName evidence="3">ABM domain-containing protein</fullName>
    </recommendedName>
</protein>
<dbReference type="PANTHER" id="PTHR42052">
    <property type="entry name" value="ABM DOMAIN-CONTAINING PROTEIN"/>
    <property type="match status" value="1"/>
</dbReference>
<dbReference type="EMBL" id="JAAMPI010000051">
    <property type="protein sequence ID" value="KAF4636754.1"/>
    <property type="molecule type" value="Genomic_DNA"/>
</dbReference>
<name>A0A8H4RVH4_9HELO</name>